<organism evidence="2 3">
    <name type="scientific">Asterophora parasitica</name>
    <dbReference type="NCBI Taxonomy" id="117018"/>
    <lineage>
        <taxon>Eukaryota</taxon>
        <taxon>Fungi</taxon>
        <taxon>Dikarya</taxon>
        <taxon>Basidiomycota</taxon>
        <taxon>Agaricomycotina</taxon>
        <taxon>Agaricomycetes</taxon>
        <taxon>Agaricomycetidae</taxon>
        <taxon>Agaricales</taxon>
        <taxon>Tricholomatineae</taxon>
        <taxon>Lyophyllaceae</taxon>
        <taxon>Asterophora</taxon>
    </lineage>
</organism>
<name>A0A9P7KCV7_9AGAR</name>
<keyword evidence="1" id="KW-0472">Membrane</keyword>
<accession>A0A9P7KCV7</accession>
<feature type="transmembrane region" description="Helical" evidence="1">
    <location>
        <begin position="6"/>
        <end position="21"/>
    </location>
</feature>
<dbReference type="GO" id="GO:0020037">
    <property type="term" value="F:heme binding"/>
    <property type="evidence" value="ECO:0007669"/>
    <property type="project" value="InterPro"/>
</dbReference>
<dbReference type="EMBL" id="JABCKV010000076">
    <property type="protein sequence ID" value="KAG5644265.1"/>
    <property type="molecule type" value="Genomic_DNA"/>
</dbReference>
<reference evidence="2" key="2">
    <citation type="submission" date="2021-10" db="EMBL/GenBank/DDBJ databases">
        <title>Phylogenomics reveals ancestral predisposition of the termite-cultivated fungus Termitomyces towards a domesticated lifestyle.</title>
        <authorList>
            <person name="Auxier B."/>
            <person name="Grum-Grzhimaylo A."/>
            <person name="Cardenas M.E."/>
            <person name="Lodge J.D."/>
            <person name="Laessoe T."/>
            <person name="Pedersen O."/>
            <person name="Smith M.E."/>
            <person name="Kuyper T.W."/>
            <person name="Franco-Molano E.A."/>
            <person name="Baroni T.J."/>
            <person name="Aanen D.K."/>
        </authorList>
    </citation>
    <scope>NUCLEOTIDE SEQUENCE</scope>
    <source>
        <strain evidence="2">AP01</strain>
        <tissue evidence="2">Mycelium</tissue>
    </source>
</reference>
<dbReference type="Proteomes" id="UP000775547">
    <property type="component" value="Unassembled WGS sequence"/>
</dbReference>
<dbReference type="OrthoDB" id="1055148at2759"/>
<reference evidence="2" key="1">
    <citation type="submission" date="2020-07" db="EMBL/GenBank/DDBJ databases">
        <authorList>
            <person name="Nieuwenhuis M."/>
            <person name="Van De Peppel L.J.J."/>
        </authorList>
    </citation>
    <scope>NUCLEOTIDE SEQUENCE</scope>
    <source>
        <strain evidence="2">AP01</strain>
        <tissue evidence="2">Mycelium</tissue>
    </source>
</reference>
<dbReference type="GO" id="GO:0005506">
    <property type="term" value="F:iron ion binding"/>
    <property type="evidence" value="ECO:0007669"/>
    <property type="project" value="InterPro"/>
</dbReference>
<dbReference type="InterPro" id="IPR036396">
    <property type="entry name" value="Cyt_P450_sf"/>
</dbReference>
<proteinExistence type="predicted"/>
<keyword evidence="3" id="KW-1185">Reference proteome</keyword>
<dbReference type="GO" id="GO:0004497">
    <property type="term" value="F:monooxygenase activity"/>
    <property type="evidence" value="ECO:0007669"/>
    <property type="project" value="InterPro"/>
</dbReference>
<dbReference type="Gene3D" id="1.10.630.10">
    <property type="entry name" value="Cytochrome P450"/>
    <property type="match status" value="1"/>
</dbReference>
<evidence type="ECO:0000313" key="2">
    <source>
        <dbReference type="EMBL" id="KAG5644265.1"/>
    </source>
</evidence>
<evidence type="ECO:0000256" key="1">
    <source>
        <dbReference type="SAM" id="Phobius"/>
    </source>
</evidence>
<dbReference type="GO" id="GO:0016705">
    <property type="term" value="F:oxidoreductase activity, acting on paired donors, with incorporation or reduction of molecular oxygen"/>
    <property type="evidence" value="ECO:0007669"/>
    <property type="project" value="InterPro"/>
</dbReference>
<sequence length="69" mass="7955">MATLNVQASVASFVVILYLYLKRRNTSSLPLPPGPKKRWLFGNILDLPKSFEWISYHNWCKEFGANIVD</sequence>
<keyword evidence="1" id="KW-1133">Transmembrane helix</keyword>
<evidence type="ECO:0000313" key="3">
    <source>
        <dbReference type="Proteomes" id="UP000775547"/>
    </source>
</evidence>
<keyword evidence="1" id="KW-0812">Transmembrane</keyword>
<gene>
    <name evidence="2" type="ORF">DXG03_008750</name>
</gene>
<dbReference type="AlphaFoldDB" id="A0A9P7KCV7"/>
<comment type="caution">
    <text evidence="2">The sequence shown here is derived from an EMBL/GenBank/DDBJ whole genome shotgun (WGS) entry which is preliminary data.</text>
</comment>
<protein>
    <recommendedName>
        <fullName evidence="4">Cytochrome P450</fullName>
    </recommendedName>
</protein>
<evidence type="ECO:0008006" key="4">
    <source>
        <dbReference type="Google" id="ProtNLM"/>
    </source>
</evidence>